<organism evidence="1 2">
    <name type="scientific">Bacillus thuringiensis</name>
    <dbReference type="NCBI Taxonomy" id="1428"/>
    <lineage>
        <taxon>Bacteria</taxon>
        <taxon>Bacillati</taxon>
        <taxon>Bacillota</taxon>
        <taxon>Bacilli</taxon>
        <taxon>Bacillales</taxon>
        <taxon>Bacillaceae</taxon>
        <taxon>Bacillus</taxon>
        <taxon>Bacillus cereus group</taxon>
    </lineage>
</organism>
<dbReference type="AlphaFoldDB" id="A0A9X6KLZ0"/>
<accession>A0A9X6KLZ0</accession>
<dbReference type="EMBL" id="NFEN01000155">
    <property type="protein sequence ID" value="OUA18517.1"/>
    <property type="molecule type" value="Genomic_DNA"/>
</dbReference>
<gene>
    <name evidence="1" type="ORF">BK775_26685</name>
</gene>
<dbReference type="Proteomes" id="UP000195077">
    <property type="component" value="Unassembled WGS sequence"/>
</dbReference>
<sequence>MDSVLNGKIAALGLMLIDKKAYIKCLKPLEKAHKKAGIDVKYYKLYDGKPMFYSVEYLKQTSIKELLERDRWRKDLSVRDENRCN</sequence>
<dbReference type="GO" id="GO:0016787">
    <property type="term" value="F:hydrolase activity"/>
    <property type="evidence" value="ECO:0007669"/>
    <property type="project" value="UniProtKB-KW"/>
</dbReference>
<protein>
    <submittedName>
        <fullName evidence="1">Hydrolase</fullName>
    </submittedName>
</protein>
<evidence type="ECO:0000313" key="2">
    <source>
        <dbReference type="Proteomes" id="UP000195077"/>
    </source>
</evidence>
<evidence type="ECO:0000313" key="1">
    <source>
        <dbReference type="EMBL" id="OUA18517.1"/>
    </source>
</evidence>
<reference evidence="1 2" key="1">
    <citation type="submission" date="2016-10" db="EMBL/GenBank/DDBJ databases">
        <title>Comparative genomics of Bacillus thuringiensis reveals a path to pathogens against multiple invertebrate hosts.</title>
        <authorList>
            <person name="Zheng J."/>
            <person name="Gao Q."/>
            <person name="Liu H."/>
            <person name="Peng D."/>
            <person name="Ruan L."/>
            <person name="Sun M."/>
        </authorList>
    </citation>
    <scope>NUCLEOTIDE SEQUENCE [LARGE SCALE GENOMIC DNA]</scope>
    <source>
        <strain evidence="1">I13</strain>
    </source>
</reference>
<keyword evidence="1" id="KW-0378">Hydrolase</keyword>
<proteinExistence type="predicted"/>
<name>A0A9X6KLZ0_BACTU</name>
<dbReference type="RefSeq" id="WP_021727812.1">
    <property type="nucleotide sequence ID" value="NZ_CP059975.1"/>
</dbReference>
<comment type="caution">
    <text evidence="1">The sequence shown here is derived from an EMBL/GenBank/DDBJ whole genome shotgun (WGS) entry which is preliminary data.</text>
</comment>